<dbReference type="Proteomes" id="UP001165080">
    <property type="component" value="Unassembled WGS sequence"/>
</dbReference>
<feature type="compositionally biased region" description="Pro residues" evidence="1">
    <location>
        <begin position="286"/>
        <end position="298"/>
    </location>
</feature>
<accession>A0A9W6EYI0</accession>
<sequence length="376" mass="38202">MGQLEDLASDLVVKSYLVAIQNYKQHHGIPDAVMCDRAAAVSVAHVENVLTIASTSESGLIGTARQHSTVNAAQRSNPDSGQPGRRANPCRTATHTAALTPEPGPSALRLSVCDATKASPAPGDKTPAGPQPANTASSRKASAAPAPVPGPCGIQPSSAAEAASTSHGISGAGKPGAHPPLWPGPAAQQYGSRSAEWQHSRTQAPTPKPAGTSYPCAPDHAPAPPTCGLQQPAPTAASAGYVASGSGTGQEGISTAGRAFGRQAQPGQQQPQQQQQQGRLWKRRAPPPPPPPPPPMLPWPLVAAAAGADAYDGPHGVWGGFGGGSGHAGAYGGALPQAYGWWPSGYGDGGDGGHEAYSGKDWAYEGQASYGPWRWQ</sequence>
<evidence type="ECO:0000256" key="1">
    <source>
        <dbReference type="SAM" id="MobiDB-lite"/>
    </source>
</evidence>
<feature type="compositionally biased region" description="Polar residues" evidence="1">
    <location>
        <begin position="189"/>
        <end position="205"/>
    </location>
</feature>
<name>A0A9W6EYI0_9CHLO</name>
<evidence type="ECO:0000313" key="2">
    <source>
        <dbReference type="EMBL" id="GLC49096.1"/>
    </source>
</evidence>
<reference evidence="2 3" key="1">
    <citation type="journal article" date="2023" name="Commun. Biol.">
        <title>Reorganization of the ancestral sex-determining regions during the evolution of trioecy in Pleodorina starrii.</title>
        <authorList>
            <person name="Takahashi K."/>
            <person name="Suzuki S."/>
            <person name="Kawai-Toyooka H."/>
            <person name="Yamamoto K."/>
            <person name="Hamaji T."/>
            <person name="Ootsuki R."/>
            <person name="Yamaguchi H."/>
            <person name="Kawachi M."/>
            <person name="Higashiyama T."/>
            <person name="Nozaki H."/>
        </authorList>
    </citation>
    <scope>NUCLEOTIDE SEQUENCE [LARGE SCALE GENOMIC DNA]</scope>
    <source>
        <strain evidence="2 3">NIES-4479</strain>
    </source>
</reference>
<feature type="compositionally biased region" description="Polar residues" evidence="1">
    <location>
        <begin position="66"/>
        <end position="80"/>
    </location>
</feature>
<keyword evidence="3" id="KW-1185">Reference proteome</keyword>
<comment type="caution">
    <text evidence="2">The sequence shown here is derived from an EMBL/GenBank/DDBJ whole genome shotgun (WGS) entry which is preliminary data.</text>
</comment>
<feature type="region of interest" description="Disordered" evidence="1">
    <location>
        <begin position="116"/>
        <end position="233"/>
    </location>
</feature>
<evidence type="ECO:0000313" key="3">
    <source>
        <dbReference type="Proteomes" id="UP001165080"/>
    </source>
</evidence>
<dbReference type="AlphaFoldDB" id="A0A9W6EYI0"/>
<feature type="region of interest" description="Disordered" evidence="1">
    <location>
        <begin position="66"/>
        <end position="89"/>
    </location>
</feature>
<proteinExistence type="predicted"/>
<feature type="compositionally biased region" description="Low complexity" evidence="1">
    <location>
        <begin position="262"/>
        <end position="279"/>
    </location>
</feature>
<feature type="compositionally biased region" description="Polar residues" evidence="1">
    <location>
        <begin position="155"/>
        <end position="168"/>
    </location>
</feature>
<organism evidence="2 3">
    <name type="scientific">Pleodorina starrii</name>
    <dbReference type="NCBI Taxonomy" id="330485"/>
    <lineage>
        <taxon>Eukaryota</taxon>
        <taxon>Viridiplantae</taxon>
        <taxon>Chlorophyta</taxon>
        <taxon>core chlorophytes</taxon>
        <taxon>Chlorophyceae</taxon>
        <taxon>CS clade</taxon>
        <taxon>Chlamydomonadales</taxon>
        <taxon>Volvocaceae</taxon>
        <taxon>Pleodorina</taxon>
    </lineage>
</organism>
<feature type="region of interest" description="Disordered" evidence="1">
    <location>
        <begin position="262"/>
        <end position="299"/>
    </location>
</feature>
<gene>
    <name evidence="2" type="primary">PLEST006633</name>
    <name evidence="2" type="ORF">PLESTB_000182000</name>
</gene>
<dbReference type="EMBL" id="BRXU01000002">
    <property type="protein sequence ID" value="GLC49096.1"/>
    <property type="molecule type" value="Genomic_DNA"/>
</dbReference>
<feature type="compositionally biased region" description="Low complexity" evidence="1">
    <location>
        <begin position="136"/>
        <end position="145"/>
    </location>
</feature>
<protein>
    <submittedName>
        <fullName evidence="2">Uncharacterized protein</fullName>
    </submittedName>
</protein>